<keyword evidence="3" id="KW-1185">Reference proteome</keyword>
<feature type="domain" description="HTH cro/C1-type" evidence="1">
    <location>
        <begin position="19"/>
        <end position="61"/>
    </location>
</feature>
<name>A0AAJ1SZI2_9BACI</name>
<dbReference type="AlphaFoldDB" id="A0AAJ1SZI2"/>
<evidence type="ECO:0000313" key="3">
    <source>
        <dbReference type="Proteomes" id="UP001237207"/>
    </source>
</evidence>
<dbReference type="GO" id="GO:0003677">
    <property type="term" value="F:DNA binding"/>
    <property type="evidence" value="ECO:0007669"/>
    <property type="project" value="InterPro"/>
</dbReference>
<dbReference type="Proteomes" id="UP001237207">
    <property type="component" value="Unassembled WGS sequence"/>
</dbReference>
<accession>A0AAJ1SZI2</accession>
<dbReference type="CDD" id="cd00093">
    <property type="entry name" value="HTH_XRE"/>
    <property type="match status" value="1"/>
</dbReference>
<reference evidence="2" key="1">
    <citation type="submission" date="2023-07" db="EMBL/GenBank/DDBJ databases">
        <title>Genomic Encyclopedia of Type Strains, Phase IV (KMG-IV): sequencing the most valuable type-strain genomes for metagenomic binning, comparative biology and taxonomic classification.</title>
        <authorList>
            <person name="Goeker M."/>
        </authorList>
    </citation>
    <scope>NUCLEOTIDE SEQUENCE</scope>
    <source>
        <strain evidence="2">DSM 23947</strain>
    </source>
</reference>
<evidence type="ECO:0000259" key="1">
    <source>
        <dbReference type="PROSITE" id="PS50943"/>
    </source>
</evidence>
<proteinExistence type="predicted"/>
<dbReference type="EMBL" id="JAUSUC010000004">
    <property type="protein sequence ID" value="MDQ0214102.1"/>
    <property type="molecule type" value="Genomic_DNA"/>
</dbReference>
<dbReference type="SUPFAM" id="SSF47413">
    <property type="entry name" value="lambda repressor-like DNA-binding domains"/>
    <property type="match status" value="1"/>
</dbReference>
<sequence>MSLHENLRKYRCEVLKEGQAEMALRLNVSQPTISKYESGDSNITVDMLKNIKVAYHIPDDLLIDWLLDEQTSHYDAGLLREKVSQLEDQEINQLLEDYPELKKNLLYFTYLSEQDRDKKVAGINEIFKVLKSWK</sequence>
<comment type="caution">
    <text evidence="2">The sequence shown here is derived from an EMBL/GenBank/DDBJ whole genome shotgun (WGS) entry which is preliminary data.</text>
</comment>
<dbReference type="Gene3D" id="1.10.260.40">
    <property type="entry name" value="lambda repressor-like DNA-binding domains"/>
    <property type="match status" value="1"/>
</dbReference>
<dbReference type="RefSeq" id="WP_307256092.1">
    <property type="nucleotide sequence ID" value="NZ_JAUSUC010000004.1"/>
</dbReference>
<organism evidence="2 3">
    <name type="scientific">Oikeobacillus pervagus</name>
    <dbReference type="NCBI Taxonomy" id="1325931"/>
    <lineage>
        <taxon>Bacteria</taxon>
        <taxon>Bacillati</taxon>
        <taxon>Bacillota</taxon>
        <taxon>Bacilli</taxon>
        <taxon>Bacillales</taxon>
        <taxon>Bacillaceae</taxon>
        <taxon>Oikeobacillus</taxon>
    </lineage>
</organism>
<dbReference type="SMART" id="SM00530">
    <property type="entry name" value="HTH_XRE"/>
    <property type="match status" value="1"/>
</dbReference>
<dbReference type="InterPro" id="IPR001387">
    <property type="entry name" value="Cro/C1-type_HTH"/>
</dbReference>
<dbReference type="Pfam" id="PF01381">
    <property type="entry name" value="HTH_3"/>
    <property type="match status" value="1"/>
</dbReference>
<dbReference type="PROSITE" id="PS50943">
    <property type="entry name" value="HTH_CROC1"/>
    <property type="match status" value="1"/>
</dbReference>
<gene>
    <name evidence="2" type="ORF">J2S13_000498</name>
</gene>
<dbReference type="InterPro" id="IPR010982">
    <property type="entry name" value="Lambda_DNA-bd_dom_sf"/>
</dbReference>
<evidence type="ECO:0000313" key="2">
    <source>
        <dbReference type="EMBL" id="MDQ0214102.1"/>
    </source>
</evidence>
<protein>
    <submittedName>
        <fullName evidence="2">Transcriptional regulator with XRE-family HTH domain</fullName>
    </submittedName>
</protein>